<proteinExistence type="predicted"/>
<dbReference type="RefSeq" id="WP_301211846.1">
    <property type="nucleotide sequence ID" value="NZ_JAROCF010000001.1"/>
</dbReference>
<feature type="domain" description="Lsr2 DNA-binding" evidence="3">
    <location>
        <begin position="72"/>
        <end position="106"/>
    </location>
</feature>
<keyword evidence="1" id="KW-0238">DNA-binding</keyword>
<dbReference type="Gene3D" id="4.10.320.10">
    <property type="entry name" value="E3-binding domain"/>
    <property type="match status" value="1"/>
</dbReference>
<name>A0ABT8K846_9MICO</name>
<dbReference type="Proteomes" id="UP001174208">
    <property type="component" value="Unassembled WGS sequence"/>
</dbReference>
<evidence type="ECO:0000313" key="4">
    <source>
        <dbReference type="EMBL" id="MDN4613615.1"/>
    </source>
</evidence>
<dbReference type="Pfam" id="PF23359">
    <property type="entry name" value="Lsr2_DNA-bd"/>
    <property type="match status" value="1"/>
</dbReference>
<dbReference type="Gene3D" id="3.30.60.230">
    <property type="entry name" value="Lsr2, dimerization domain"/>
    <property type="match status" value="1"/>
</dbReference>
<evidence type="ECO:0000259" key="2">
    <source>
        <dbReference type="Pfam" id="PF11774"/>
    </source>
</evidence>
<evidence type="ECO:0000256" key="1">
    <source>
        <dbReference type="ARBA" id="ARBA00023125"/>
    </source>
</evidence>
<sequence>MARKVIETILDDIDGSEDASTVFFAFDGRSYEIDLSDENRDRLASALQPFIDAARTTSSLQRSTTGSRPAQQRDLNEIREWARNNGFSVSDRGRVAAHVIEAYDAAN</sequence>
<feature type="domain" description="Lsr2 dimerization" evidence="2">
    <location>
        <begin position="1"/>
        <end position="57"/>
    </location>
</feature>
<reference evidence="4" key="1">
    <citation type="submission" date="2023-06" db="EMBL/GenBank/DDBJ databases">
        <title>MT1 and MT2 Draft Genomes of Novel Species.</title>
        <authorList>
            <person name="Venkateswaran K."/>
        </authorList>
    </citation>
    <scope>NUCLEOTIDE SEQUENCE</scope>
    <source>
        <strain evidence="4">F6_8S_P_1B</strain>
    </source>
</reference>
<dbReference type="InterPro" id="IPR055370">
    <property type="entry name" value="Lsr2_DNA-bd"/>
</dbReference>
<evidence type="ECO:0000313" key="5">
    <source>
        <dbReference type="Proteomes" id="UP001174208"/>
    </source>
</evidence>
<evidence type="ECO:0000259" key="3">
    <source>
        <dbReference type="Pfam" id="PF23359"/>
    </source>
</evidence>
<dbReference type="InterPro" id="IPR024412">
    <property type="entry name" value="Lsr2_dim_dom"/>
</dbReference>
<dbReference type="InterPro" id="IPR036625">
    <property type="entry name" value="E3-bd_dom_sf"/>
</dbReference>
<keyword evidence="5" id="KW-1185">Reference proteome</keyword>
<dbReference type="EMBL" id="JAROCF010000001">
    <property type="protein sequence ID" value="MDN4613615.1"/>
    <property type="molecule type" value="Genomic_DNA"/>
</dbReference>
<accession>A0ABT8K846</accession>
<dbReference type="InterPro" id="IPR042261">
    <property type="entry name" value="Lsr2-like_dimerization"/>
</dbReference>
<gene>
    <name evidence="4" type="ORF">P5G50_04030</name>
</gene>
<comment type="caution">
    <text evidence="4">The sequence shown here is derived from an EMBL/GenBank/DDBJ whole genome shotgun (WGS) entry which is preliminary data.</text>
</comment>
<protein>
    <submittedName>
        <fullName evidence="4">Lsr2 family protein</fullName>
    </submittedName>
</protein>
<dbReference type="Pfam" id="PF11774">
    <property type="entry name" value="Lsr2"/>
    <property type="match status" value="1"/>
</dbReference>
<organism evidence="4 5">
    <name type="scientific">Leifsonia williamsii</name>
    <dbReference type="NCBI Taxonomy" id="3035919"/>
    <lineage>
        <taxon>Bacteria</taxon>
        <taxon>Bacillati</taxon>
        <taxon>Actinomycetota</taxon>
        <taxon>Actinomycetes</taxon>
        <taxon>Micrococcales</taxon>
        <taxon>Microbacteriaceae</taxon>
        <taxon>Leifsonia</taxon>
    </lineage>
</organism>